<name>A0A7G7YQD7_9CORY</name>
<reference evidence="1 2" key="1">
    <citation type="submission" date="2019-12" db="EMBL/GenBank/DDBJ databases">
        <title>Corynebacterium sp. nov., isolated from feces of the Anser Albifrons in China.</title>
        <authorList>
            <person name="Liu Q."/>
        </authorList>
    </citation>
    <scope>NUCLEOTIDE SEQUENCE [LARGE SCALE GENOMIC DNA]</scope>
    <source>
        <strain evidence="1 2">23H37-10</strain>
    </source>
</reference>
<dbReference type="EMBL" id="CP046883">
    <property type="protein sequence ID" value="QNH96707.1"/>
    <property type="molecule type" value="Genomic_DNA"/>
</dbReference>
<dbReference type="Pfam" id="PF07332">
    <property type="entry name" value="Phage_holin_3_6"/>
    <property type="match status" value="1"/>
</dbReference>
<dbReference type="KEGG" id="cans:GP473_08650"/>
<dbReference type="RefSeq" id="WP_185770464.1">
    <property type="nucleotide sequence ID" value="NZ_CP046883.1"/>
</dbReference>
<protein>
    <submittedName>
        <fullName evidence="1">Phage holin family protein</fullName>
    </submittedName>
</protein>
<evidence type="ECO:0000313" key="1">
    <source>
        <dbReference type="EMBL" id="QNH96707.1"/>
    </source>
</evidence>
<dbReference type="AlphaFoldDB" id="A0A7G7YQD7"/>
<dbReference type="Proteomes" id="UP000515275">
    <property type="component" value="Chromosome"/>
</dbReference>
<sequence length="172" mass="18241">MSKNDNDGLYTDRDSFNPQVNAIPLSDVDSHAQGQGSIGDLVKDASAQISSLVRSEIELAKTEVTASAKKAGIGGGLFAAAAVILAYSSFFLFFTIAEAFSSFLPRWLAFLIVFLIMLLLVAILALVGLKQVKAIKKPEKTIESVNELKGIVPSKNSKKSNSVAATDGGLYS</sequence>
<evidence type="ECO:0000313" key="2">
    <source>
        <dbReference type="Proteomes" id="UP000515275"/>
    </source>
</evidence>
<keyword evidence="2" id="KW-1185">Reference proteome</keyword>
<dbReference type="InterPro" id="IPR009937">
    <property type="entry name" value="Phage_holin_3_6"/>
</dbReference>
<proteinExistence type="predicted"/>
<accession>A0A7G7YQD7</accession>
<gene>
    <name evidence="1" type="ORF">GP473_08650</name>
</gene>
<organism evidence="1 2">
    <name type="scientific">Corynebacterium anserum</name>
    <dbReference type="NCBI Taxonomy" id="2684406"/>
    <lineage>
        <taxon>Bacteria</taxon>
        <taxon>Bacillati</taxon>
        <taxon>Actinomycetota</taxon>
        <taxon>Actinomycetes</taxon>
        <taxon>Mycobacteriales</taxon>
        <taxon>Corynebacteriaceae</taxon>
        <taxon>Corynebacterium</taxon>
    </lineage>
</organism>